<dbReference type="SUPFAM" id="SSF56784">
    <property type="entry name" value="HAD-like"/>
    <property type="match status" value="1"/>
</dbReference>
<organism evidence="5 6">
    <name type="scientific">Limimonas halophila</name>
    <dbReference type="NCBI Taxonomy" id="1082479"/>
    <lineage>
        <taxon>Bacteria</taxon>
        <taxon>Pseudomonadati</taxon>
        <taxon>Pseudomonadota</taxon>
        <taxon>Alphaproteobacteria</taxon>
        <taxon>Rhodospirillales</taxon>
        <taxon>Rhodovibrionaceae</taxon>
        <taxon>Limimonas</taxon>
    </lineage>
</organism>
<dbReference type="InterPro" id="IPR050155">
    <property type="entry name" value="HAD-like_hydrolase_sf"/>
</dbReference>
<dbReference type="OrthoDB" id="9797743at2"/>
<comment type="pathway">
    <text evidence="2">Organic acid metabolism; glycolate biosynthesis; glycolate from 2-phosphoglycolate: step 1/1.</text>
</comment>
<protein>
    <recommendedName>
        <fullName evidence="4">phosphoglycolate phosphatase</fullName>
        <ecNumber evidence="4">3.1.3.18</ecNumber>
    </recommendedName>
</protein>
<reference evidence="5 6" key="1">
    <citation type="submission" date="2016-10" db="EMBL/GenBank/DDBJ databases">
        <authorList>
            <person name="de Groot N.N."/>
        </authorList>
    </citation>
    <scope>NUCLEOTIDE SEQUENCE [LARGE SCALE GENOMIC DNA]</scope>
    <source>
        <strain evidence="5 6">DSM 25584</strain>
    </source>
</reference>
<dbReference type="InterPro" id="IPR006439">
    <property type="entry name" value="HAD-SF_hydro_IA"/>
</dbReference>
<dbReference type="RefSeq" id="WP_090018316.1">
    <property type="nucleotide sequence ID" value="NZ_FNCE01000001.1"/>
</dbReference>
<sequence length="243" mass="24998">MTDPTIRGLLFDKDGTLIDFQATWVPLNVQAADVAAKGDPALRARLLEIGGYDAETGRVTGASLLAQADTREVAEAWVDAGAPFGVDELAAAMDRIFQAGMHDAVPVTNIAELFRRLWARGLHLGIATSDSEAAIAASLAGFGVSGERVHAYGYDSGHGSKPDPGMVHAFCAATGLDPAQVAMVGDNLHDIHAGQAAGCGLTVGVRTGTGGPELADAADFVIADIGELEALLGDRIPPLSDDA</sequence>
<dbReference type="Gene3D" id="1.10.150.240">
    <property type="entry name" value="Putative phosphatase, domain 2"/>
    <property type="match status" value="1"/>
</dbReference>
<accession>A0A1G7LKE3</accession>
<comment type="similarity">
    <text evidence="3">Belongs to the HAD-like hydrolase superfamily. CbbY/CbbZ/Gph/YieH family.</text>
</comment>
<dbReference type="PANTHER" id="PTHR43434:SF1">
    <property type="entry name" value="PHOSPHOGLYCOLATE PHOSPHATASE"/>
    <property type="match status" value="1"/>
</dbReference>
<dbReference type="EMBL" id="FNCE01000001">
    <property type="protein sequence ID" value="SDF49846.1"/>
    <property type="molecule type" value="Genomic_DNA"/>
</dbReference>
<dbReference type="InterPro" id="IPR023214">
    <property type="entry name" value="HAD_sf"/>
</dbReference>
<evidence type="ECO:0000313" key="5">
    <source>
        <dbReference type="EMBL" id="SDF49846.1"/>
    </source>
</evidence>
<dbReference type="PANTHER" id="PTHR43434">
    <property type="entry name" value="PHOSPHOGLYCOLATE PHOSPHATASE"/>
    <property type="match status" value="1"/>
</dbReference>
<dbReference type="InterPro" id="IPR036412">
    <property type="entry name" value="HAD-like_sf"/>
</dbReference>
<proteinExistence type="inferred from homology"/>
<evidence type="ECO:0000256" key="1">
    <source>
        <dbReference type="ARBA" id="ARBA00000830"/>
    </source>
</evidence>
<dbReference type="Pfam" id="PF00702">
    <property type="entry name" value="Hydrolase"/>
    <property type="match status" value="1"/>
</dbReference>
<dbReference type="NCBIfam" id="TIGR01549">
    <property type="entry name" value="HAD-SF-IA-v1"/>
    <property type="match status" value="1"/>
</dbReference>
<dbReference type="SFLD" id="SFLDG01129">
    <property type="entry name" value="C1.5:_HAD__Beta-PGM__Phosphata"/>
    <property type="match status" value="1"/>
</dbReference>
<gene>
    <name evidence="5" type="ORF">SAMN05216241_101281</name>
</gene>
<dbReference type="Gene3D" id="3.40.50.1000">
    <property type="entry name" value="HAD superfamily/HAD-like"/>
    <property type="match status" value="1"/>
</dbReference>
<dbReference type="GO" id="GO:0008967">
    <property type="term" value="F:phosphoglycolate phosphatase activity"/>
    <property type="evidence" value="ECO:0007669"/>
    <property type="project" value="UniProtKB-EC"/>
</dbReference>
<evidence type="ECO:0000313" key="6">
    <source>
        <dbReference type="Proteomes" id="UP000199415"/>
    </source>
</evidence>
<name>A0A1G7LKE3_9PROT</name>
<comment type="catalytic activity">
    <reaction evidence="1">
        <text>2-phosphoglycolate + H2O = glycolate + phosphate</text>
        <dbReference type="Rhea" id="RHEA:14369"/>
        <dbReference type="ChEBI" id="CHEBI:15377"/>
        <dbReference type="ChEBI" id="CHEBI:29805"/>
        <dbReference type="ChEBI" id="CHEBI:43474"/>
        <dbReference type="ChEBI" id="CHEBI:58033"/>
        <dbReference type="EC" id="3.1.3.18"/>
    </reaction>
</comment>
<dbReference type="STRING" id="1082479.SAMN05216241_101281"/>
<evidence type="ECO:0000256" key="3">
    <source>
        <dbReference type="ARBA" id="ARBA00006171"/>
    </source>
</evidence>
<evidence type="ECO:0000256" key="2">
    <source>
        <dbReference type="ARBA" id="ARBA00004818"/>
    </source>
</evidence>
<dbReference type="GO" id="GO:0005829">
    <property type="term" value="C:cytosol"/>
    <property type="evidence" value="ECO:0007669"/>
    <property type="project" value="TreeGrafter"/>
</dbReference>
<dbReference type="SFLD" id="SFLDS00003">
    <property type="entry name" value="Haloacid_Dehalogenase"/>
    <property type="match status" value="1"/>
</dbReference>
<dbReference type="Proteomes" id="UP000199415">
    <property type="component" value="Unassembled WGS sequence"/>
</dbReference>
<dbReference type="AlphaFoldDB" id="A0A1G7LKE3"/>
<dbReference type="GO" id="GO:0006281">
    <property type="term" value="P:DNA repair"/>
    <property type="evidence" value="ECO:0007669"/>
    <property type="project" value="TreeGrafter"/>
</dbReference>
<keyword evidence="6" id="KW-1185">Reference proteome</keyword>
<evidence type="ECO:0000256" key="4">
    <source>
        <dbReference type="ARBA" id="ARBA00013078"/>
    </source>
</evidence>
<dbReference type="EC" id="3.1.3.18" evidence="4"/>
<dbReference type="InterPro" id="IPR023198">
    <property type="entry name" value="PGP-like_dom2"/>
</dbReference>